<organism evidence="13 14">
    <name type="scientific">Lymnaea stagnalis</name>
    <name type="common">Great pond snail</name>
    <name type="synonym">Helix stagnalis</name>
    <dbReference type="NCBI Taxonomy" id="6523"/>
    <lineage>
        <taxon>Eukaryota</taxon>
        <taxon>Metazoa</taxon>
        <taxon>Spiralia</taxon>
        <taxon>Lophotrochozoa</taxon>
        <taxon>Mollusca</taxon>
        <taxon>Gastropoda</taxon>
        <taxon>Heterobranchia</taxon>
        <taxon>Euthyneura</taxon>
        <taxon>Panpulmonata</taxon>
        <taxon>Hygrophila</taxon>
        <taxon>Lymnaeoidea</taxon>
        <taxon>Lymnaeidae</taxon>
        <taxon>Lymnaea</taxon>
    </lineage>
</organism>
<keyword evidence="3" id="KW-0677">Repeat</keyword>
<evidence type="ECO:0000256" key="6">
    <source>
        <dbReference type="ARBA" id="ARBA00023015"/>
    </source>
</evidence>
<evidence type="ECO:0000313" key="14">
    <source>
        <dbReference type="Proteomes" id="UP001497497"/>
    </source>
</evidence>
<feature type="domain" description="C2H2-type" evidence="12">
    <location>
        <begin position="453"/>
        <end position="480"/>
    </location>
</feature>
<dbReference type="PANTHER" id="PTHR23233">
    <property type="entry name" value="SAL-LIKE PROTEIN"/>
    <property type="match status" value="1"/>
</dbReference>
<feature type="compositionally biased region" description="Low complexity" evidence="11">
    <location>
        <begin position="398"/>
        <end position="420"/>
    </location>
</feature>
<feature type="compositionally biased region" description="Basic and acidic residues" evidence="11">
    <location>
        <begin position="243"/>
        <end position="253"/>
    </location>
</feature>
<dbReference type="PANTHER" id="PTHR23233:SF84">
    <property type="entry name" value="FI23031P1"/>
    <property type="match status" value="1"/>
</dbReference>
<feature type="domain" description="C2H2-type" evidence="12">
    <location>
        <begin position="425"/>
        <end position="452"/>
    </location>
</feature>
<dbReference type="EMBL" id="CAXITT010000274">
    <property type="protein sequence ID" value="CAL1537778.1"/>
    <property type="molecule type" value="Genomic_DNA"/>
</dbReference>
<feature type="region of interest" description="Disordered" evidence="11">
    <location>
        <begin position="234"/>
        <end position="428"/>
    </location>
</feature>
<dbReference type="GO" id="GO:0000978">
    <property type="term" value="F:RNA polymerase II cis-regulatory region sequence-specific DNA binding"/>
    <property type="evidence" value="ECO:0007669"/>
    <property type="project" value="TreeGrafter"/>
</dbReference>
<feature type="compositionally biased region" description="Low complexity" evidence="11">
    <location>
        <begin position="319"/>
        <end position="330"/>
    </location>
</feature>
<keyword evidence="5" id="KW-0862">Zinc</keyword>
<dbReference type="GO" id="GO:0000981">
    <property type="term" value="F:DNA-binding transcription factor activity, RNA polymerase II-specific"/>
    <property type="evidence" value="ECO:0007669"/>
    <property type="project" value="TreeGrafter"/>
</dbReference>
<keyword evidence="8" id="KW-0539">Nucleus</keyword>
<evidence type="ECO:0000256" key="9">
    <source>
        <dbReference type="ARBA" id="ARBA00038474"/>
    </source>
</evidence>
<dbReference type="Pfam" id="PF00096">
    <property type="entry name" value="zf-C2H2"/>
    <property type="match status" value="3"/>
</dbReference>
<proteinExistence type="inferred from homology"/>
<gene>
    <name evidence="13" type="ORF">GSLYS_00011680001</name>
</gene>
<evidence type="ECO:0000256" key="5">
    <source>
        <dbReference type="ARBA" id="ARBA00022833"/>
    </source>
</evidence>
<reference evidence="13 14" key="1">
    <citation type="submission" date="2024-04" db="EMBL/GenBank/DDBJ databases">
        <authorList>
            <consortium name="Genoscope - CEA"/>
            <person name="William W."/>
        </authorList>
    </citation>
    <scope>NUCLEOTIDE SEQUENCE [LARGE SCALE GENOMIC DNA]</scope>
</reference>
<dbReference type="PROSITE" id="PS00028">
    <property type="entry name" value="ZINC_FINGER_C2H2_1"/>
    <property type="match status" value="4"/>
</dbReference>
<accession>A0AAV2HUH6</accession>
<evidence type="ECO:0000256" key="2">
    <source>
        <dbReference type="ARBA" id="ARBA00022723"/>
    </source>
</evidence>
<dbReference type="GO" id="GO:0008270">
    <property type="term" value="F:zinc ion binding"/>
    <property type="evidence" value="ECO:0007669"/>
    <property type="project" value="UniProtKB-KW"/>
</dbReference>
<feature type="region of interest" description="Disordered" evidence="11">
    <location>
        <begin position="125"/>
        <end position="159"/>
    </location>
</feature>
<sequence>MFSFKKEISDPREDHHREVKEPGKRFSPNDQKDVSPRPHSRDSHGCEDKDRSTTRPSTPKREENSSSSFIKPSFESAFLPPAFGNTPFDAPLAALEERVKAIDSQMAQTSFEKFRNSMGLDSTFFPNSSSSASNGEKNSEYGSESASKPTSPASGVDMPPYSFPMLGGGYDGRGATNTCNICMKTFPCKTSLDIHYRSHSKLKPFECEICERGFSTRGNLKQHLLTHKIRDLPNSAFDDNEEEVRKREENGRDNEDDDDTSELPNEDYPYEEDVDELGIDQDEEDYEQMNDDDFDEPPPSDEPPASPKSLCGDGDFQENNNNNVSNFQNHNGDDLDESNAEELAEGENETKYSPEEDSDSRRDNFPKLEPLSPSSQTQTFTSHSGVTVESSPSASLTPRPHNSGGSSSSQSSNPTTPRRSSGPKHQCMTCMKPFSSASALQIHTRTHTGDKPFKCTVCSKAFTTRGNLKVHMGTHMWNNSPSRRGRRMSIEPPFLLSHIKDNPFMPAGFPPRPPPDFFYQYPIPMMNGPGSKMNEISVIQSLSGALPSLPPIPPHLMHGFLPKDEPKSPREPRSNCGDVRDNLDKKSSGELDLSVKHESKDPNTPRSTAATPSLSLSLHANTASLPTSASSTTPSPSNNKENTGSVALDLRNMRAPPWMW</sequence>
<feature type="non-terminal residue" evidence="13">
    <location>
        <position position="660"/>
    </location>
</feature>
<comment type="caution">
    <text evidence="13">The sequence shown here is derived from an EMBL/GenBank/DDBJ whole genome shotgun (WGS) entry which is preliminary data.</text>
</comment>
<evidence type="ECO:0000256" key="10">
    <source>
        <dbReference type="PROSITE-ProRule" id="PRU00042"/>
    </source>
</evidence>
<dbReference type="SUPFAM" id="SSF57667">
    <property type="entry name" value="beta-beta-alpha zinc fingers"/>
    <property type="match status" value="2"/>
</dbReference>
<dbReference type="Pfam" id="PF12874">
    <property type="entry name" value="zf-met"/>
    <property type="match status" value="1"/>
</dbReference>
<dbReference type="AlphaFoldDB" id="A0AAV2HUH6"/>
<keyword evidence="4 10" id="KW-0863">Zinc-finger</keyword>
<dbReference type="InterPro" id="IPR051565">
    <property type="entry name" value="Sal_C2H2-zinc-finger"/>
</dbReference>
<feature type="compositionally biased region" description="Acidic residues" evidence="11">
    <location>
        <begin position="254"/>
        <end position="299"/>
    </location>
</feature>
<dbReference type="FunFam" id="3.30.160.60:FF:000130">
    <property type="entry name" value="Spalt-like transcription factor 4"/>
    <property type="match status" value="2"/>
</dbReference>
<evidence type="ECO:0000256" key="7">
    <source>
        <dbReference type="ARBA" id="ARBA00023163"/>
    </source>
</evidence>
<evidence type="ECO:0000259" key="12">
    <source>
        <dbReference type="PROSITE" id="PS50157"/>
    </source>
</evidence>
<feature type="compositionally biased region" description="Acidic residues" evidence="11">
    <location>
        <begin position="334"/>
        <end position="347"/>
    </location>
</feature>
<dbReference type="InterPro" id="IPR013087">
    <property type="entry name" value="Znf_C2H2_type"/>
</dbReference>
<feature type="compositionally biased region" description="Basic and acidic residues" evidence="11">
    <location>
        <begin position="30"/>
        <end position="64"/>
    </location>
</feature>
<feature type="region of interest" description="Disordered" evidence="11">
    <location>
        <begin position="555"/>
        <end position="660"/>
    </location>
</feature>
<feature type="compositionally biased region" description="Low complexity" evidence="11">
    <location>
        <begin position="613"/>
        <end position="639"/>
    </location>
</feature>
<comment type="similarity">
    <text evidence="9">Belongs to the sal C2H2-type zinc-finger protein family.</text>
</comment>
<protein>
    <recommendedName>
        <fullName evidence="12">C2H2-type domain-containing protein</fullName>
    </recommendedName>
</protein>
<dbReference type="InterPro" id="IPR036236">
    <property type="entry name" value="Znf_C2H2_sf"/>
</dbReference>
<evidence type="ECO:0000256" key="11">
    <source>
        <dbReference type="SAM" id="MobiDB-lite"/>
    </source>
</evidence>
<name>A0AAV2HUH6_LYMST</name>
<evidence type="ECO:0000256" key="8">
    <source>
        <dbReference type="ARBA" id="ARBA00023242"/>
    </source>
</evidence>
<feature type="domain" description="C2H2-type" evidence="12">
    <location>
        <begin position="205"/>
        <end position="227"/>
    </location>
</feature>
<dbReference type="SMART" id="SM00355">
    <property type="entry name" value="ZnF_C2H2"/>
    <property type="match status" value="4"/>
</dbReference>
<dbReference type="GO" id="GO:0005634">
    <property type="term" value="C:nucleus"/>
    <property type="evidence" value="ECO:0007669"/>
    <property type="project" value="UniProtKB-SubCell"/>
</dbReference>
<feature type="compositionally biased region" description="Basic and acidic residues" evidence="11">
    <location>
        <begin position="1"/>
        <end position="24"/>
    </location>
</feature>
<keyword evidence="7" id="KW-0804">Transcription</keyword>
<evidence type="ECO:0000313" key="13">
    <source>
        <dbReference type="EMBL" id="CAL1537778.1"/>
    </source>
</evidence>
<feature type="compositionally biased region" description="Polar residues" evidence="11">
    <location>
        <begin position="140"/>
        <end position="153"/>
    </location>
</feature>
<evidence type="ECO:0000256" key="1">
    <source>
        <dbReference type="ARBA" id="ARBA00004123"/>
    </source>
</evidence>
<feature type="region of interest" description="Disordered" evidence="11">
    <location>
        <begin position="1"/>
        <end position="71"/>
    </location>
</feature>
<evidence type="ECO:0000256" key="3">
    <source>
        <dbReference type="ARBA" id="ARBA00022737"/>
    </source>
</evidence>
<comment type="subcellular location">
    <subcellularLocation>
        <location evidence="1">Nucleus</location>
    </subcellularLocation>
</comment>
<keyword evidence="6" id="KW-0805">Transcription regulation</keyword>
<dbReference type="Proteomes" id="UP001497497">
    <property type="component" value="Unassembled WGS sequence"/>
</dbReference>
<feature type="domain" description="C2H2-type" evidence="12">
    <location>
        <begin position="177"/>
        <end position="204"/>
    </location>
</feature>
<evidence type="ECO:0000256" key="4">
    <source>
        <dbReference type="ARBA" id="ARBA00022771"/>
    </source>
</evidence>
<keyword evidence="2" id="KW-0479">Metal-binding</keyword>
<feature type="compositionally biased region" description="Basic and acidic residues" evidence="11">
    <location>
        <begin position="561"/>
        <end position="603"/>
    </location>
</feature>
<feature type="compositionally biased region" description="Polar residues" evidence="11">
    <location>
        <begin position="372"/>
        <end position="396"/>
    </location>
</feature>
<keyword evidence="14" id="KW-1185">Reference proteome</keyword>
<dbReference type="PROSITE" id="PS50157">
    <property type="entry name" value="ZINC_FINGER_C2H2_2"/>
    <property type="match status" value="4"/>
</dbReference>
<feature type="compositionally biased region" description="Low complexity" evidence="11">
    <location>
        <begin position="127"/>
        <end position="136"/>
    </location>
</feature>
<dbReference type="Gene3D" id="3.30.160.60">
    <property type="entry name" value="Classic Zinc Finger"/>
    <property type="match status" value="4"/>
</dbReference>
<feature type="compositionally biased region" description="Basic and acidic residues" evidence="11">
    <location>
        <begin position="348"/>
        <end position="366"/>
    </location>
</feature>